<evidence type="ECO:0000313" key="3">
    <source>
        <dbReference type="EMBL" id="CDJ57306.1"/>
    </source>
</evidence>
<evidence type="ECO:0000256" key="2">
    <source>
        <dbReference type="SAM" id="Phobius"/>
    </source>
</evidence>
<protein>
    <submittedName>
        <fullName evidence="3">Uncharacterized protein</fullName>
    </submittedName>
</protein>
<keyword evidence="2" id="KW-1133">Transmembrane helix</keyword>
<feature type="transmembrane region" description="Helical" evidence="2">
    <location>
        <begin position="21"/>
        <end position="38"/>
    </location>
</feature>
<feature type="transmembrane region" description="Helical" evidence="2">
    <location>
        <begin position="94"/>
        <end position="117"/>
    </location>
</feature>
<dbReference type="Proteomes" id="UP000030763">
    <property type="component" value="Unassembled WGS sequence"/>
</dbReference>
<dbReference type="GeneID" id="25334750"/>
<dbReference type="VEuPathDB" id="ToxoDB:EMWEY_00007640"/>
<dbReference type="RefSeq" id="XP_013333956.1">
    <property type="nucleotide sequence ID" value="XM_013478502.1"/>
</dbReference>
<organism evidence="3 4">
    <name type="scientific">Eimeria maxima</name>
    <name type="common">Coccidian parasite</name>
    <dbReference type="NCBI Taxonomy" id="5804"/>
    <lineage>
        <taxon>Eukaryota</taxon>
        <taxon>Sar</taxon>
        <taxon>Alveolata</taxon>
        <taxon>Apicomplexa</taxon>
        <taxon>Conoidasida</taxon>
        <taxon>Coccidia</taxon>
        <taxon>Eucoccidiorida</taxon>
        <taxon>Eimeriorina</taxon>
        <taxon>Eimeriidae</taxon>
        <taxon>Eimeria</taxon>
    </lineage>
</organism>
<dbReference type="OrthoDB" id="345554at2759"/>
<dbReference type="EMBL" id="HG719254">
    <property type="protein sequence ID" value="CDJ57306.1"/>
    <property type="molecule type" value="Genomic_DNA"/>
</dbReference>
<gene>
    <name evidence="3" type="ORF">EMWEY_00007640</name>
</gene>
<evidence type="ECO:0000313" key="4">
    <source>
        <dbReference type="Proteomes" id="UP000030763"/>
    </source>
</evidence>
<accession>U6LZX9</accession>
<name>U6LZX9_EIMMA</name>
<keyword evidence="2" id="KW-0812">Transmembrane</keyword>
<dbReference type="OMA" id="YPAVEYV"/>
<reference evidence="3" key="2">
    <citation type="submission" date="2013-10" db="EMBL/GenBank/DDBJ databases">
        <authorList>
            <person name="Aslett M."/>
        </authorList>
    </citation>
    <scope>NUCLEOTIDE SEQUENCE [LARGE SCALE GENOMIC DNA]</scope>
    <source>
        <strain evidence="3">Weybridge</strain>
    </source>
</reference>
<proteinExistence type="predicted"/>
<keyword evidence="4" id="KW-1185">Reference proteome</keyword>
<evidence type="ECO:0000256" key="1">
    <source>
        <dbReference type="SAM" id="MobiDB-lite"/>
    </source>
</evidence>
<sequence>MQVHCVSGEMTLRRFASQLRWLTLLYAATILFLLRETVGEDWEERLGAAAYPAVEYVAEKPSKTYDIPLELNEEPFILVEWSTEASRLSRGFQFILPPGILLVMSIAAAALLVVWNAREDSPFVSKKKAGGREAAAQVHVESEDLYDIHETQYSTTVDSSSVLQSVLKKLSADLTSAITEALEKKNAAVRLLNDPSISDQEEMAKIITSLLEVTDKLAASVKGINHALDALQRPLSDSQATSRLNSALEEMQMGIQKLLPDSRFKREIEGVRTYLTKGEGPTSEPAHQLPDKQSAAPESGAPVVGSSETGEPGRKVPQEVMTKLYEWLEAVHSGQHVLVEAEPVLSKAVSDMRATYDLF</sequence>
<dbReference type="AlphaFoldDB" id="U6LZX9"/>
<feature type="region of interest" description="Disordered" evidence="1">
    <location>
        <begin position="275"/>
        <end position="315"/>
    </location>
</feature>
<keyword evidence="2" id="KW-0472">Membrane</keyword>
<reference evidence="3" key="1">
    <citation type="submission" date="2013-10" db="EMBL/GenBank/DDBJ databases">
        <title>Genomic analysis of the causative agents of coccidiosis in chickens.</title>
        <authorList>
            <person name="Reid A.J."/>
            <person name="Blake D."/>
            <person name="Billington K."/>
            <person name="Browne H."/>
            <person name="Dunn M."/>
            <person name="Hung S."/>
            <person name="Kawahara F."/>
            <person name="Miranda-Saavedra D."/>
            <person name="Mourier T."/>
            <person name="Nagra H."/>
            <person name="Otto T.D."/>
            <person name="Rawlings N."/>
            <person name="Sanchez A."/>
            <person name="Sanders M."/>
            <person name="Subramaniam C."/>
            <person name="Tay Y."/>
            <person name="Dear P."/>
            <person name="Doerig C."/>
            <person name="Gruber A."/>
            <person name="Parkinson J."/>
            <person name="Shirley M."/>
            <person name="Wan K.L."/>
            <person name="Berriman M."/>
            <person name="Tomley F."/>
            <person name="Pain A."/>
        </authorList>
    </citation>
    <scope>NUCLEOTIDE SEQUENCE [LARGE SCALE GENOMIC DNA]</scope>
    <source>
        <strain evidence="3">Weybridge</strain>
    </source>
</reference>